<dbReference type="RefSeq" id="WP_256396979.1">
    <property type="nucleotide sequence ID" value="NZ_JANHDL010000004.1"/>
</dbReference>
<organism evidence="2 3">
    <name type="scientific">Halorubrum laminariae</name>
    <dbReference type="NCBI Taxonomy" id="1433523"/>
    <lineage>
        <taxon>Archaea</taxon>
        <taxon>Methanobacteriati</taxon>
        <taxon>Methanobacteriota</taxon>
        <taxon>Stenosarchaea group</taxon>
        <taxon>Halobacteria</taxon>
        <taxon>Halobacteriales</taxon>
        <taxon>Haloferacaceae</taxon>
        <taxon>Halorubrum</taxon>
    </lineage>
</organism>
<evidence type="ECO:0000313" key="3">
    <source>
        <dbReference type="Proteomes" id="UP001597185"/>
    </source>
</evidence>
<reference evidence="2 3" key="1">
    <citation type="journal article" date="2019" name="Int. J. Syst. Evol. Microbiol.">
        <title>The Global Catalogue of Microorganisms (GCM) 10K type strain sequencing project: providing services to taxonomists for standard genome sequencing and annotation.</title>
        <authorList>
            <consortium name="The Broad Institute Genomics Platform"/>
            <consortium name="The Broad Institute Genome Sequencing Center for Infectious Disease"/>
            <person name="Wu L."/>
            <person name="Ma J."/>
        </authorList>
    </citation>
    <scope>NUCLEOTIDE SEQUENCE [LARGE SCALE GENOMIC DNA]</scope>
    <source>
        <strain evidence="2 3">CGMCC 1.12689</strain>
    </source>
</reference>
<accession>A0ABD6C1B3</accession>
<dbReference type="Proteomes" id="UP001597185">
    <property type="component" value="Unassembled WGS sequence"/>
</dbReference>
<dbReference type="AlphaFoldDB" id="A0ABD6C1B3"/>
<sequence length="119" mass="13516">MDVPHAPQASNHVQLQWWSRNPNRDIDIQTAWRLSVPIGAPDYHYDNARLHEPSGIIILSRNDRLVTVIYAENIRVRDSHLESCSDCGHRYDPERDDGDCHWCSGPDQAIMSAAQPAMA</sequence>
<keyword evidence="3" id="KW-1185">Reference proteome</keyword>
<feature type="domain" description="RelE toxin-related" evidence="1">
    <location>
        <begin position="10"/>
        <end position="71"/>
    </location>
</feature>
<dbReference type="EMBL" id="JBHUDB010000002">
    <property type="protein sequence ID" value="MFD1570223.1"/>
    <property type="molecule type" value="Genomic_DNA"/>
</dbReference>
<proteinExistence type="predicted"/>
<gene>
    <name evidence="2" type="ORF">ACFR9T_06430</name>
</gene>
<dbReference type="InterPro" id="IPR058996">
    <property type="entry name" value="Toxin-rel_dom"/>
</dbReference>
<evidence type="ECO:0000259" key="1">
    <source>
        <dbReference type="Pfam" id="PF26442"/>
    </source>
</evidence>
<name>A0ABD6C1B3_9EURY</name>
<comment type="caution">
    <text evidence="2">The sequence shown here is derived from an EMBL/GenBank/DDBJ whole genome shotgun (WGS) entry which is preliminary data.</text>
</comment>
<protein>
    <recommendedName>
        <fullName evidence="1">RelE toxin-related domain-containing protein</fullName>
    </recommendedName>
</protein>
<evidence type="ECO:0000313" key="2">
    <source>
        <dbReference type="EMBL" id="MFD1570223.1"/>
    </source>
</evidence>
<dbReference type="Pfam" id="PF26442">
    <property type="entry name" value="Halo_toxin"/>
    <property type="match status" value="1"/>
</dbReference>